<reference evidence="2" key="1">
    <citation type="submission" date="2023-02" db="EMBL/GenBank/DDBJ databases">
        <title>Genome of Flavobacteriaceae gen. nov. sp. strain F89.</title>
        <authorList>
            <person name="Wang Y."/>
        </authorList>
    </citation>
    <scope>NUCLEOTIDE SEQUENCE</scope>
    <source>
        <strain evidence="2">F89</strain>
    </source>
</reference>
<dbReference type="PANTHER" id="PTHR43818">
    <property type="entry name" value="BCDNA.GH03377"/>
    <property type="match status" value="1"/>
</dbReference>
<dbReference type="NCBIfam" id="TIGR01409">
    <property type="entry name" value="TAT_signal_seq"/>
    <property type="match status" value="1"/>
</dbReference>
<accession>A0AAE3EXS8</accession>
<dbReference type="InterPro" id="IPR036291">
    <property type="entry name" value="NAD(P)-bd_dom_sf"/>
</dbReference>
<evidence type="ECO:0000259" key="1">
    <source>
        <dbReference type="Pfam" id="PF01408"/>
    </source>
</evidence>
<dbReference type="Gene3D" id="3.40.50.720">
    <property type="entry name" value="NAD(P)-binding Rossmann-like Domain"/>
    <property type="match status" value="1"/>
</dbReference>
<organism evidence="2 3">
    <name type="scientific">Cerina litoralis</name>
    <dbReference type="NCBI Taxonomy" id="2874477"/>
    <lineage>
        <taxon>Bacteria</taxon>
        <taxon>Pseudomonadati</taxon>
        <taxon>Bacteroidota</taxon>
        <taxon>Flavobacteriia</taxon>
        <taxon>Flavobacteriales</taxon>
        <taxon>Flavobacteriaceae</taxon>
        <taxon>Cerina</taxon>
    </lineage>
</organism>
<dbReference type="RefSeq" id="WP_317903225.1">
    <property type="nucleotide sequence ID" value="NZ_JAIRBC010000024.1"/>
</dbReference>
<dbReference type="AlphaFoldDB" id="A0AAE3EXS8"/>
<dbReference type="GO" id="GO:0000166">
    <property type="term" value="F:nucleotide binding"/>
    <property type="evidence" value="ECO:0007669"/>
    <property type="project" value="InterPro"/>
</dbReference>
<evidence type="ECO:0000313" key="2">
    <source>
        <dbReference type="EMBL" id="MCG2462084.1"/>
    </source>
</evidence>
<dbReference type="SUPFAM" id="SSF51735">
    <property type="entry name" value="NAD(P)-binding Rossmann-fold domains"/>
    <property type="match status" value="1"/>
</dbReference>
<gene>
    <name evidence="2" type="ORF">K8352_15095</name>
</gene>
<dbReference type="InterPro" id="IPR000683">
    <property type="entry name" value="Gfo/Idh/MocA-like_OxRdtase_N"/>
</dbReference>
<dbReference type="PANTHER" id="PTHR43818:SF9">
    <property type="entry name" value="HYPOTHETICAL OXIDOREDUCTASE"/>
    <property type="match status" value="1"/>
</dbReference>
<proteinExistence type="predicted"/>
<dbReference type="InterPro" id="IPR050463">
    <property type="entry name" value="Gfo/Idh/MocA_oxidrdct_glycsds"/>
</dbReference>
<feature type="domain" description="Gfo/Idh/MocA-like oxidoreductase N-terminal" evidence="1">
    <location>
        <begin position="42"/>
        <end position="169"/>
    </location>
</feature>
<dbReference type="InterPro" id="IPR019546">
    <property type="entry name" value="TAT_signal_bac_arc"/>
</dbReference>
<evidence type="ECO:0000313" key="3">
    <source>
        <dbReference type="Proteomes" id="UP001200642"/>
    </source>
</evidence>
<dbReference type="EMBL" id="JAIRBC010000024">
    <property type="protein sequence ID" value="MCG2462084.1"/>
    <property type="molecule type" value="Genomic_DNA"/>
</dbReference>
<keyword evidence="3" id="KW-1185">Reference proteome</keyword>
<dbReference type="Proteomes" id="UP001200642">
    <property type="component" value="Unassembled WGS sequence"/>
</dbReference>
<comment type="caution">
    <text evidence="2">The sequence shown here is derived from an EMBL/GenBank/DDBJ whole genome shotgun (WGS) entry which is preliminary data.</text>
</comment>
<dbReference type="Pfam" id="PF01408">
    <property type="entry name" value="GFO_IDH_MocA"/>
    <property type="match status" value="1"/>
</dbReference>
<dbReference type="PROSITE" id="PS51318">
    <property type="entry name" value="TAT"/>
    <property type="match status" value="1"/>
</dbReference>
<name>A0AAE3EXS8_9FLAO</name>
<sequence length="358" mass="39231">MKALYDRRNFIKTSSVAGIGLGISGSILPLYSRGMSSTTGKRVGIIGLDTSHCVKFTKEINSFNGSSKLGGYKVVAAYPQGSLDIESSTKRIPGYTEEVRKMGVEIVDSIPSLLEKVDLILLETNDGRRHLEQSIPVLKAGKPMFIDKPIAASLSDAIVIVEVAKHYKAPFFSSSSLRFMSSVQDIVNGKIGKVLGADVYSPYILEKTHPDFFWYGIHGVEMLYSLMGRGCKTLTRFHTDGAEVVVGTWDDGRLGTLRCMHPQKNIYGTPDGEFGGIAFGETGDAVVGPFEGYNPLLIEIIKFFQTSISPVNEEVTLEICAFMEAADESKRRNGASVVLDEIWSKAKRDAQKKLKNLI</sequence>
<protein>
    <submittedName>
        <fullName evidence="2">Gfo/Idh/MocA family oxidoreductase</fullName>
    </submittedName>
</protein>
<dbReference type="InterPro" id="IPR006311">
    <property type="entry name" value="TAT_signal"/>
</dbReference>